<evidence type="ECO:0000256" key="2">
    <source>
        <dbReference type="ARBA" id="ARBA00023180"/>
    </source>
</evidence>
<comment type="similarity">
    <text evidence="1">Belongs to the 'GDSL' lipolytic enzyme family.</text>
</comment>
<dbReference type="Pfam" id="PF00657">
    <property type="entry name" value="Lipase_GDSL"/>
    <property type="match status" value="1"/>
</dbReference>
<organism evidence="4 5">
    <name type="scientific">Escallonia herrerae</name>
    <dbReference type="NCBI Taxonomy" id="1293975"/>
    <lineage>
        <taxon>Eukaryota</taxon>
        <taxon>Viridiplantae</taxon>
        <taxon>Streptophyta</taxon>
        <taxon>Embryophyta</taxon>
        <taxon>Tracheophyta</taxon>
        <taxon>Spermatophyta</taxon>
        <taxon>Magnoliopsida</taxon>
        <taxon>eudicotyledons</taxon>
        <taxon>Gunneridae</taxon>
        <taxon>Pentapetalae</taxon>
        <taxon>asterids</taxon>
        <taxon>campanulids</taxon>
        <taxon>Escalloniales</taxon>
        <taxon>Escalloniaceae</taxon>
        <taxon>Escallonia</taxon>
    </lineage>
</organism>
<keyword evidence="3" id="KW-0175">Coiled coil</keyword>
<dbReference type="Proteomes" id="UP001188597">
    <property type="component" value="Unassembled WGS sequence"/>
</dbReference>
<dbReference type="AlphaFoldDB" id="A0AA88WXU8"/>
<evidence type="ECO:0000313" key="4">
    <source>
        <dbReference type="EMBL" id="KAK3036252.1"/>
    </source>
</evidence>
<evidence type="ECO:0000256" key="3">
    <source>
        <dbReference type="SAM" id="Coils"/>
    </source>
</evidence>
<comment type="caution">
    <text evidence="4">The sequence shown here is derived from an EMBL/GenBank/DDBJ whole genome shotgun (WGS) entry which is preliminary data.</text>
</comment>
<name>A0AA88WXU8_9ASTE</name>
<keyword evidence="2" id="KW-0325">Glycoprotein</keyword>
<proteinExistence type="inferred from homology"/>
<evidence type="ECO:0000256" key="1">
    <source>
        <dbReference type="ARBA" id="ARBA00008668"/>
    </source>
</evidence>
<keyword evidence="5" id="KW-1185">Reference proteome</keyword>
<gene>
    <name evidence="4" type="ORF">RJ639_030794</name>
</gene>
<sequence>MLKNSLIIEGNDYNYAFFQRKSIKEVKNMIPDVVQAIKRAARDGAIRVIVPGNFPIGILPIYLTAFQMNNSAAYDGHHCLKSFNNFAMDHNERLQQAIKELKEEYHNATIVYGNYYDAFQWLYGYAHYLETTESLLRNRGDYDFSLGRMCGAPSVPVCDDPNRHISWDGVHLTHEANRVMATWLIRDIFPKLKCYN</sequence>
<protein>
    <recommendedName>
        <fullName evidence="6">GDSL esterase/lipase At5g03980-like</fullName>
    </recommendedName>
</protein>
<dbReference type="Gene3D" id="3.40.50.1110">
    <property type="entry name" value="SGNH hydrolase"/>
    <property type="match status" value="1"/>
</dbReference>
<dbReference type="EMBL" id="JAVXUP010000152">
    <property type="protein sequence ID" value="KAK3036252.1"/>
    <property type="molecule type" value="Genomic_DNA"/>
</dbReference>
<feature type="coiled-coil region" evidence="3">
    <location>
        <begin position="84"/>
        <end position="111"/>
    </location>
</feature>
<dbReference type="PANTHER" id="PTHR22835:SF517">
    <property type="entry name" value="GDSL-LIKE LIPASE_ACYLHYDROLASE FAMILY PROTEIN, EXPRESSED"/>
    <property type="match status" value="1"/>
</dbReference>
<dbReference type="PANTHER" id="PTHR22835">
    <property type="entry name" value="ZINC FINGER FYVE DOMAIN CONTAINING PROTEIN"/>
    <property type="match status" value="1"/>
</dbReference>
<dbReference type="SUPFAM" id="SSF52266">
    <property type="entry name" value="SGNH hydrolase"/>
    <property type="match status" value="1"/>
</dbReference>
<evidence type="ECO:0000313" key="5">
    <source>
        <dbReference type="Proteomes" id="UP001188597"/>
    </source>
</evidence>
<dbReference type="InterPro" id="IPR036514">
    <property type="entry name" value="SGNH_hydro_sf"/>
</dbReference>
<evidence type="ECO:0008006" key="6">
    <source>
        <dbReference type="Google" id="ProtNLM"/>
    </source>
</evidence>
<dbReference type="GO" id="GO:0016788">
    <property type="term" value="F:hydrolase activity, acting on ester bonds"/>
    <property type="evidence" value="ECO:0007669"/>
    <property type="project" value="InterPro"/>
</dbReference>
<reference evidence="4" key="1">
    <citation type="submission" date="2022-12" db="EMBL/GenBank/DDBJ databases">
        <title>Draft genome assemblies for two species of Escallonia (Escalloniales).</title>
        <authorList>
            <person name="Chanderbali A."/>
            <person name="Dervinis C."/>
            <person name="Anghel I."/>
            <person name="Soltis D."/>
            <person name="Soltis P."/>
            <person name="Zapata F."/>
        </authorList>
    </citation>
    <scope>NUCLEOTIDE SEQUENCE</scope>
    <source>
        <strain evidence="4">UCBG64.0493</strain>
        <tissue evidence="4">Leaf</tissue>
    </source>
</reference>
<accession>A0AA88WXU8</accession>
<dbReference type="InterPro" id="IPR001087">
    <property type="entry name" value="GDSL"/>
</dbReference>